<dbReference type="Gene3D" id="2.60.40.10">
    <property type="entry name" value="Immunoglobulins"/>
    <property type="match status" value="1"/>
</dbReference>
<dbReference type="InterPro" id="IPR013780">
    <property type="entry name" value="Glyco_hydro_b"/>
</dbReference>
<evidence type="ECO:0000256" key="10">
    <source>
        <dbReference type="HAMAP-Rule" id="MF_00685"/>
    </source>
</evidence>
<dbReference type="InterPro" id="IPR013783">
    <property type="entry name" value="Ig-like_fold"/>
</dbReference>
<dbReference type="Pfam" id="PF00128">
    <property type="entry name" value="Alpha-amylase"/>
    <property type="match status" value="1"/>
</dbReference>
<dbReference type="SUPFAM" id="SSF51011">
    <property type="entry name" value="Glycosyl hydrolase domain"/>
    <property type="match status" value="1"/>
</dbReference>
<keyword evidence="6 10" id="KW-0328">Glycosyltransferase</keyword>
<dbReference type="Gene3D" id="3.20.20.80">
    <property type="entry name" value="Glycosidases"/>
    <property type="match status" value="1"/>
</dbReference>
<dbReference type="FunFam" id="2.60.40.1180:FF:000002">
    <property type="entry name" value="1,4-alpha-glucan branching enzyme GlgB"/>
    <property type="match status" value="1"/>
</dbReference>
<dbReference type="PANTHER" id="PTHR43651:SF3">
    <property type="entry name" value="1,4-ALPHA-GLUCAN-BRANCHING ENZYME"/>
    <property type="match status" value="1"/>
</dbReference>
<dbReference type="InterPro" id="IPR006047">
    <property type="entry name" value="GH13_cat_dom"/>
</dbReference>
<reference evidence="13 14" key="1">
    <citation type="submission" date="2016-10" db="EMBL/GenBank/DDBJ databases">
        <authorList>
            <person name="de Groot N.N."/>
        </authorList>
    </citation>
    <scope>NUCLEOTIDE SEQUENCE [LARGE SCALE GENOMIC DNA]</scope>
    <source>
        <strain evidence="13 14">SLAS-1</strain>
    </source>
</reference>
<dbReference type="RefSeq" id="WP_089757555.1">
    <property type="nucleotide sequence ID" value="NZ_FNGO01000001.1"/>
</dbReference>
<evidence type="ECO:0000256" key="6">
    <source>
        <dbReference type="ARBA" id="ARBA00022676"/>
    </source>
</evidence>
<dbReference type="CDD" id="cd11322">
    <property type="entry name" value="AmyAc_Glg_BE"/>
    <property type="match status" value="1"/>
</dbReference>
<evidence type="ECO:0000256" key="4">
    <source>
        <dbReference type="ARBA" id="ARBA00009000"/>
    </source>
</evidence>
<comment type="pathway">
    <text evidence="3 10">Glycan biosynthesis; glycogen biosynthesis.</text>
</comment>
<dbReference type="PANTHER" id="PTHR43651">
    <property type="entry name" value="1,4-ALPHA-GLUCAN-BRANCHING ENZYME"/>
    <property type="match status" value="1"/>
</dbReference>
<organism evidence="13 14">
    <name type="scientific">Halarsenatibacter silvermanii</name>
    <dbReference type="NCBI Taxonomy" id="321763"/>
    <lineage>
        <taxon>Bacteria</taxon>
        <taxon>Bacillati</taxon>
        <taxon>Bacillota</taxon>
        <taxon>Clostridia</taxon>
        <taxon>Halanaerobiales</taxon>
        <taxon>Halarsenatibacteraceae</taxon>
        <taxon>Halarsenatibacter</taxon>
    </lineage>
</organism>
<evidence type="ECO:0000256" key="7">
    <source>
        <dbReference type="ARBA" id="ARBA00022679"/>
    </source>
</evidence>
<protein>
    <recommendedName>
        <fullName evidence="10">1,4-alpha-glucan branching enzyme GlgB</fullName>
        <ecNumber evidence="10">2.4.1.18</ecNumber>
    </recommendedName>
    <alternativeName>
        <fullName evidence="10">1,4-alpha-D-glucan:1,4-alpha-D-glucan 6-glucosyl-transferase</fullName>
    </alternativeName>
    <alternativeName>
        <fullName evidence="10">Alpha-(1-&gt;4)-glucan branching enzyme</fullName>
    </alternativeName>
    <alternativeName>
        <fullName evidence="10">Glycogen branching enzyme</fullName>
        <shortName evidence="10">BE</shortName>
    </alternativeName>
</protein>
<dbReference type="InterPro" id="IPR037439">
    <property type="entry name" value="Branching_enzy"/>
</dbReference>
<dbReference type="GO" id="GO:0043169">
    <property type="term" value="F:cation binding"/>
    <property type="evidence" value="ECO:0007669"/>
    <property type="project" value="InterPro"/>
</dbReference>
<comment type="catalytic activity">
    <reaction evidence="1 10">
        <text>Transfers a segment of a (1-&gt;4)-alpha-D-glucan chain to a primary hydroxy group in a similar glucan chain.</text>
        <dbReference type="EC" id="2.4.1.18"/>
    </reaction>
</comment>
<dbReference type="InterPro" id="IPR006407">
    <property type="entry name" value="GlgB"/>
</dbReference>
<dbReference type="OrthoDB" id="9800174at2"/>
<accession>A0A1G9H2C1</accession>
<evidence type="ECO:0000256" key="3">
    <source>
        <dbReference type="ARBA" id="ARBA00004964"/>
    </source>
</evidence>
<dbReference type="PIRSF" id="PIRSF000463">
    <property type="entry name" value="GlgB"/>
    <property type="match status" value="1"/>
</dbReference>
<dbReference type="InterPro" id="IPR017853">
    <property type="entry name" value="GH"/>
</dbReference>
<dbReference type="AlphaFoldDB" id="A0A1G9H2C1"/>
<dbReference type="GO" id="GO:0005978">
    <property type="term" value="P:glycogen biosynthetic process"/>
    <property type="evidence" value="ECO:0007669"/>
    <property type="project" value="UniProtKB-UniRule"/>
</dbReference>
<dbReference type="SUPFAM" id="SSF81296">
    <property type="entry name" value="E set domains"/>
    <property type="match status" value="1"/>
</dbReference>
<comment type="function">
    <text evidence="2 10">Catalyzes the formation of the alpha-1,6-glucosidic linkages in glycogen by scission of a 1,4-alpha-linked oligosaccharide from growing alpha-1,4-glucan chains and the subsequent attachment of the oligosaccharide to the alpha-1,6 position.</text>
</comment>
<evidence type="ECO:0000256" key="11">
    <source>
        <dbReference type="PIRSR" id="PIRSR000463-1"/>
    </source>
</evidence>
<dbReference type="HAMAP" id="MF_00685">
    <property type="entry name" value="GlgB"/>
    <property type="match status" value="1"/>
</dbReference>
<evidence type="ECO:0000256" key="9">
    <source>
        <dbReference type="ARBA" id="ARBA00023277"/>
    </source>
</evidence>
<dbReference type="SMART" id="SM00642">
    <property type="entry name" value="Aamy"/>
    <property type="match status" value="1"/>
</dbReference>
<dbReference type="EC" id="2.4.1.18" evidence="10"/>
<dbReference type="Pfam" id="PF02922">
    <property type="entry name" value="CBM_48"/>
    <property type="match status" value="1"/>
</dbReference>
<dbReference type="NCBIfam" id="TIGR01515">
    <property type="entry name" value="branching_enzym"/>
    <property type="match status" value="1"/>
</dbReference>
<keyword evidence="7 10" id="KW-0808">Transferase</keyword>
<dbReference type="InterPro" id="IPR044143">
    <property type="entry name" value="GlgB_N_E_set_prok"/>
</dbReference>
<dbReference type="SUPFAM" id="SSF51445">
    <property type="entry name" value="(Trans)glycosidases"/>
    <property type="match status" value="1"/>
</dbReference>
<dbReference type="GO" id="GO:0004553">
    <property type="term" value="F:hydrolase activity, hydrolyzing O-glycosyl compounds"/>
    <property type="evidence" value="ECO:0007669"/>
    <property type="project" value="InterPro"/>
</dbReference>
<evidence type="ECO:0000313" key="14">
    <source>
        <dbReference type="Proteomes" id="UP000199476"/>
    </source>
</evidence>
<keyword evidence="5 10" id="KW-0321">Glycogen metabolism</keyword>
<dbReference type="UniPathway" id="UPA00164"/>
<keyword evidence="8 10" id="KW-0320">Glycogen biosynthesis</keyword>
<evidence type="ECO:0000256" key="2">
    <source>
        <dbReference type="ARBA" id="ARBA00002953"/>
    </source>
</evidence>
<name>A0A1G9H2C1_9FIRM</name>
<dbReference type="InterPro" id="IPR004193">
    <property type="entry name" value="Glyco_hydro_13_N"/>
</dbReference>
<dbReference type="NCBIfam" id="NF008967">
    <property type="entry name" value="PRK12313.1"/>
    <property type="match status" value="1"/>
</dbReference>
<dbReference type="NCBIfam" id="NF003811">
    <property type="entry name" value="PRK05402.1"/>
    <property type="match status" value="1"/>
</dbReference>
<dbReference type="FunFam" id="3.20.20.80:FF:000003">
    <property type="entry name" value="1,4-alpha-glucan branching enzyme GlgB"/>
    <property type="match status" value="1"/>
</dbReference>
<dbReference type="Proteomes" id="UP000199476">
    <property type="component" value="Unassembled WGS sequence"/>
</dbReference>
<dbReference type="Gene3D" id="2.60.40.1180">
    <property type="entry name" value="Golgi alpha-mannosidase II"/>
    <property type="match status" value="1"/>
</dbReference>
<gene>
    <name evidence="10" type="primary">glgB</name>
    <name evidence="13" type="ORF">SAMN04488692_10177</name>
</gene>
<dbReference type="CDD" id="cd02855">
    <property type="entry name" value="E_set_GBE_prok_N"/>
    <property type="match status" value="1"/>
</dbReference>
<dbReference type="EMBL" id="FNGO01000001">
    <property type="protein sequence ID" value="SDL06975.1"/>
    <property type="molecule type" value="Genomic_DNA"/>
</dbReference>
<evidence type="ECO:0000256" key="1">
    <source>
        <dbReference type="ARBA" id="ARBA00000826"/>
    </source>
</evidence>
<dbReference type="InterPro" id="IPR006048">
    <property type="entry name" value="A-amylase/branching_C"/>
</dbReference>
<feature type="domain" description="Glycosyl hydrolase family 13 catalytic" evidence="12">
    <location>
        <begin position="152"/>
        <end position="508"/>
    </location>
</feature>
<proteinExistence type="inferred from homology"/>
<evidence type="ECO:0000313" key="13">
    <source>
        <dbReference type="EMBL" id="SDL06975.1"/>
    </source>
</evidence>
<sequence length="630" mass="73724">MPAEPPSNYDKYLFHRGQHHRAYEFMGANPGSESGQKGTRFTVWAPNAEKVFVTGEFNDWSENSDPLSRIEESGLWTVFIFGAEPGMKYKYHIIGPGGTTRVKSDPYGFFAEKKPKTASIIRDLSDYNWNDEQWLRRRRDRDHLKEPGLIYEVHLGSWARNEEGDYLNYRQLADRLVEYLQDLNFTHVELLPITEHPFDGSWGYQTTGYYSVTSRFGEPEDFMYFVDRMHQAGIGVIIDWVPSHFCRDDHGLRLFDGTELYESADPLRAENPQWDTLNFDFAQPEVWSFLISSAIFWFDKYHVDGIRADAVSNMLYHDYGREDEEWRPNEYGGREHIDAIKFLRKMNEVVFEKYPGVLMIAEESTSWPQVTAPGYIGGLGFNLKWNMGWMNDVLNYMETDPLYRKWDHNKLTFSIMYAFSENFVLPLSHDEVVHGKKSLVDKMPGDYWQKFANLRLLYSYMLAHPGKNLLFMGGEFGQFIEWNFRQELDWFLLEYEKHEQMQKMVKELNGIYQNHPPLWQLDHEEEGFEWIEANDHEQSAISFFRRDEEGRPILAVCNFTPVPRDDYRIGVPEQGNYAVIFDSDAEKYGGSGYLQQSSFSSQPQEWHGLEHSLAVNLPPLAVIYLKPETG</sequence>
<dbReference type="STRING" id="321763.SAMN04488692_10177"/>
<evidence type="ECO:0000259" key="12">
    <source>
        <dbReference type="SMART" id="SM00642"/>
    </source>
</evidence>
<dbReference type="GO" id="GO:0003844">
    <property type="term" value="F:1,4-alpha-glucan branching enzyme activity"/>
    <property type="evidence" value="ECO:0007669"/>
    <property type="project" value="UniProtKB-UniRule"/>
</dbReference>
<evidence type="ECO:0000256" key="5">
    <source>
        <dbReference type="ARBA" id="ARBA00022600"/>
    </source>
</evidence>
<evidence type="ECO:0000256" key="8">
    <source>
        <dbReference type="ARBA" id="ARBA00023056"/>
    </source>
</evidence>
<feature type="active site" description="Proton donor" evidence="10 11">
    <location>
        <position position="362"/>
    </location>
</feature>
<comment type="subunit">
    <text evidence="10">Monomer.</text>
</comment>
<feature type="active site" description="Nucleophile" evidence="10 11">
    <location>
        <position position="309"/>
    </location>
</feature>
<keyword evidence="14" id="KW-1185">Reference proteome</keyword>
<dbReference type="InterPro" id="IPR014756">
    <property type="entry name" value="Ig_E-set"/>
</dbReference>
<dbReference type="Pfam" id="PF02806">
    <property type="entry name" value="Alpha-amylase_C"/>
    <property type="match status" value="1"/>
</dbReference>
<comment type="similarity">
    <text evidence="4 10">Belongs to the glycosyl hydrolase 13 family. GlgB subfamily.</text>
</comment>
<dbReference type="GO" id="GO:0005829">
    <property type="term" value="C:cytosol"/>
    <property type="evidence" value="ECO:0007669"/>
    <property type="project" value="TreeGrafter"/>
</dbReference>
<keyword evidence="9 10" id="KW-0119">Carbohydrate metabolism</keyword>